<feature type="repeat" description="TPR" evidence="8">
    <location>
        <begin position="408"/>
        <end position="441"/>
    </location>
</feature>
<dbReference type="UniPathway" id="UPA00378"/>
<dbReference type="PROSITE" id="PS50293">
    <property type="entry name" value="TPR_REGION"/>
    <property type="match status" value="5"/>
</dbReference>
<sequence>MTAAYTEQLQSAVFHQRVGRFEDAARQYRAILQAAPYHPEANHNMGVLSVQMQQAALGLPYLIAALEADPACGQYWTSYIDALYQAGQLEEARQMLALARQQGLQGDDVEELALRLNRAVSQADAGLPAARAAHPDIDQIDALVALFNRGQLEEAEKRARAMTVDYPLHAFGWKALGAVYQQHGNIEAALVPMETAASLSPGDVEAHYNLGITYQDLGRLDEACHCYRQAVQINPHYAEAHSNLGVILQGLGDREEAEQCYRRALQIKPGYGAALSNLANLLQMLGRLDEAAACCRTILKSSPDSADVLFNLANILKRLGQLAEAEASYRVALRFNPDSVQIHGNLGITLKELGRFEEAESSFRQALRINPDYAQAHCNLGVMFKELDRLDEAERCYLTALQLAPDYADAHSNLGIVQQELGRLTDAEASFRQALQFSPDLLEAHCNLGNVLLGAARLSEAESCYRHVLLLNPDHAIAHRLLGLTLMSMGRLHEGVASFRDVVHLRPNEASAYNDLGNGLRDSGLHDQAVQCYRRALELDPRDAAVHSDLIFALDLVADLSVSAMQDERKKWCQMHAAHLRQRISYDTTPDPDRRLRIGYVSSDFSSNSAPAFFGGMLFNFDHSRFEVFTYANESRTISTPLTRRFQQSVTVWRNIFRMSDDAVADLIRADKIDILVDLSGHSGRNRLLVFARKPAPVQISAWAYATGTGMDAMDVLFSDITLIPSEERFLYAEAIRYLPAFFSYFPCQEPPAVALLPALTKKTITFGTFSRLEKVTEQTWQTWADVVLSVPDSCMLIKNAEMDHAVARARVAGYFQRAGVALDRLIFHGRTAWNDHMAVFNQVDICLDTFPQGGGVTTLEGLMMGVPVITLHSPTFVGRTGVSILTALGLVDWVAETPEQYVKIAKQKAQDIPALAQLRAQLRTRLTSSIIGNPVAYSKLVEQEYLALWQAWCLTQEKVV</sequence>
<dbReference type="PANTHER" id="PTHR44835:SF1">
    <property type="entry name" value="PROTEIN O-GLCNAC TRANSFERASE"/>
    <property type="match status" value="1"/>
</dbReference>
<keyword evidence="5" id="KW-0808">Transferase</keyword>
<dbReference type="Gene3D" id="3.40.50.2000">
    <property type="entry name" value="Glycogen Phosphorylase B"/>
    <property type="match status" value="1"/>
</dbReference>
<evidence type="ECO:0000256" key="3">
    <source>
        <dbReference type="ARBA" id="ARBA00011970"/>
    </source>
</evidence>
<evidence type="ECO:0000256" key="5">
    <source>
        <dbReference type="ARBA" id="ARBA00022679"/>
    </source>
</evidence>
<feature type="domain" description="O-GlcNAc transferase C-terminal" evidence="9">
    <location>
        <begin position="760"/>
        <end position="938"/>
    </location>
</feature>
<keyword evidence="11" id="KW-1185">Reference proteome</keyword>
<dbReference type="EC" id="2.4.1.255" evidence="3"/>
<dbReference type="eggNOG" id="COG3063">
    <property type="taxonomic scope" value="Bacteria"/>
</dbReference>
<dbReference type="PANTHER" id="PTHR44835">
    <property type="entry name" value="UDP-N-ACETYLGLUCOSAMINE--PEPTIDE N-ACETYLGLUCOSAMINYLTRANSFERASE SPINDLY-RELATED"/>
    <property type="match status" value="1"/>
</dbReference>
<evidence type="ECO:0000259" key="9">
    <source>
        <dbReference type="Pfam" id="PF13844"/>
    </source>
</evidence>
<dbReference type="KEGG" id="gca:Galf_1081"/>
<dbReference type="Pfam" id="PF13432">
    <property type="entry name" value="TPR_16"/>
    <property type="match status" value="3"/>
</dbReference>
<feature type="repeat" description="TPR" evidence="8">
    <location>
        <begin position="476"/>
        <end position="509"/>
    </location>
</feature>
<feature type="repeat" description="TPR" evidence="8">
    <location>
        <begin position="442"/>
        <end position="475"/>
    </location>
</feature>
<name>D9SF14_GALCS</name>
<dbReference type="Gene3D" id="1.25.40.10">
    <property type="entry name" value="Tetratricopeptide repeat domain"/>
    <property type="match status" value="7"/>
</dbReference>
<evidence type="ECO:0000256" key="2">
    <source>
        <dbReference type="ARBA" id="ARBA00005386"/>
    </source>
</evidence>
<keyword evidence="7 8" id="KW-0802">TPR repeat</keyword>
<organism evidence="10 11">
    <name type="scientific">Gallionella capsiferriformans (strain ES-2)</name>
    <name type="common">Gallionella ferruginea capsiferriformans (strain ES-2)</name>
    <dbReference type="NCBI Taxonomy" id="395494"/>
    <lineage>
        <taxon>Bacteria</taxon>
        <taxon>Pseudomonadati</taxon>
        <taxon>Pseudomonadota</taxon>
        <taxon>Betaproteobacteria</taxon>
        <taxon>Nitrosomonadales</taxon>
        <taxon>Gallionellaceae</taxon>
        <taxon>Gallionella</taxon>
    </lineage>
</organism>
<protein>
    <recommendedName>
        <fullName evidence="3">protein O-GlcNAc transferase</fullName>
        <ecNumber evidence="3">2.4.1.255</ecNumber>
    </recommendedName>
</protein>
<dbReference type="CAZy" id="GT41">
    <property type="family name" value="Glycosyltransferase Family 41"/>
</dbReference>
<dbReference type="Pfam" id="PF00515">
    <property type="entry name" value="TPR_1"/>
    <property type="match status" value="1"/>
</dbReference>
<dbReference type="eggNOG" id="COG0457">
    <property type="taxonomic scope" value="Bacteria"/>
</dbReference>
<dbReference type="GO" id="GO:0097363">
    <property type="term" value="F:protein O-acetylglucosaminyltransferase activity"/>
    <property type="evidence" value="ECO:0007669"/>
    <property type="project" value="UniProtKB-EC"/>
</dbReference>
<dbReference type="EMBL" id="CP002159">
    <property type="protein sequence ID" value="ADL55111.1"/>
    <property type="molecule type" value="Genomic_DNA"/>
</dbReference>
<evidence type="ECO:0000256" key="1">
    <source>
        <dbReference type="ARBA" id="ARBA00004922"/>
    </source>
</evidence>
<evidence type="ECO:0000256" key="7">
    <source>
        <dbReference type="ARBA" id="ARBA00022803"/>
    </source>
</evidence>
<dbReference type="Proteomes" id="UP000001235">
    <property type="component" value="Chromosome"/>
</dbReference>
<evidence type="ECO:0000256" key="4">
    <source>
        <dbReference type="ARBA" id="ARBA00022676"/>
    </source>
</evidence>
<dbReference type="Pfam" id="PF13424">
    <property type="entry name" value="TPR_12"/>
    <property type="match status" value="2"/>
</dbReference>
<dbReference type="InterPro" id="IPR011990">
    <property type="entry name" value="TPR-like_helical_dom_sf"/>
</dbReference>
<feature type="repeat" description="TPR" evidence="8">
    <location>
        <begin position="204"/>
        <end position="237"/>
    </location>
</feature>
<evidence type="ECO:0000256" key="8">
    <source>
        <dbReference type="PROSITE-ProRule" id="PRU00339"/>
    </source>
</evidence>
<feature type="repeat" description="TPR" evidence="8">
    <location>
        <begin position="170"/>
        <end position="203"/>
    </location>
</feature>
<keyword evidence="4" id="KW-0328">Glycosyltransferase</keyword>
<accession>D9SF14</accession>
<feature type="repeat" description="TPR" evidence="8">
    <location>
        <begin position="374"/>
        <end position="407"/>
    </location>
</feature>
<feature type="domain" description="O-GlcNAc transferase C-terminal" evidence="9">
    <location>
        <begin position="590"/>
        <end position="743"/>
    </location>
</feature>
<feature type="repeat" description="TPR" evidence="8">
    <location>
        <begin position="306"/>
        <end position="339"/>
    </location>
</feature>
<dbReference type="RefSeq" id="WP_013293051.1">
    <property type="nucleotide sequence ID" value="NC_014394.1"/>
</dbReference>
<dbReference type="InterPro" id="IPR051939">
    <property type="entry name" value="Glycosyltr_41/O-GlcNAc_trsf"/>
</dbReference>
<evidence type="ECO:0000313" key="10">
    <source>
        <dbReference type="EMBL" id="ADL55111.1"/>
    </source>
</evidence>
<dbReference type="Pfam" id="PF13844">
    <property type="entry name" value="Glyco_transf_41"/>
    <property type="match status" value="2"/>
</dbReference>
<keyword evidence="6" id="KW-0677">Repeat</keyword>
<evidence type="ECO:0000256" key="6">
    <source>
        <dbReference type="ARBA" id="ARBA00022737"/>
    </source>
</evidence>
<dbReference type="PROSITE" id="PS50005">
    <property type="entry name" value="TPR"/>
    <property type="match status" value="10"/>
</dbReference>
<comment type="pathway">
    <text evidence="1">Protein modification; protein glycosylation.</text>
</comment>
<dbReference type="AlphaFoldDB" id="D9SF14"/>
<reference evidence="10 11" key="1">
    <citation type="submission" date="2010-08" db="EMBL/GenBank/DDBJ databases">
        <title>Complete sequence of Gallionella capsiferriformans ES-2.</title>
        <authorList>
            <consortium name="US DOE Joint Genome Institute"/>
            <person name="Lucas S."/>
            <person name="Copeland A."/>
            <person name="Lapidus A."/>
            <person name="Cheng J.-F."/>
            <person name="Bruce D."/>
            <person name="Goodwin L."/>
            <person name="Pitluck S."/>
            <person name="Chertkov O."/>
            <person name="Davenport K.W."/>
            <person name="Detter J.C."/>
            <person name="Han C."/>
            <person name="Tapia R."/>
            <person name="Land M."/>
            <person name="Hauser L."/>
            <person name="Chang Y.-J."/>
            <person name="Jeffries C."/>
            <person name="Kyrpides N."/>
            <person name="Ivanova N."/>
            <person name="Mikhailova N."/>
            <person name="Shelobolina E.S."/>
            <person name="Picardal F."/>
            <person name="Roden E."/>
            <person name="Emerson D."/>
            <person name="Woyke T."/>
        </authorList>
    </citation>
    <scope>NUCLEOTIDE SEQUENCE [LARGE SCALE GENOMIC DNA]</scope>
    <source>
        <strain evidence="10 11">ES-2</strain>
    </source>
</reference>
<dbReference type="SMART" id="SM00028">
    <property type="entry name" value="TPR"/>
    <property type="match status" value="13"/>
</dbReference>
<proteinExistence type="inferred from homology"/>
<dbReference type="SUPFAM" id="SSF48452">
    <property type="entry name" value="TPR-like"/>
    <property type="match status" value="2"/>
</dbReference>
<dbReference type="HOGENOM" id="CLU_001721_4_0_4"/>
<gene>
    <name evidence="10" type="ordered locus">Galf_1081</name>
</gene>
<dbReference type="eggNOG" id="COG3914">
    <property type="taxonomic scope" value="Bacteria"/>
</dbReference>
<dbReference type="OrthoDB" id="101857at2"/>
<evidence type="ECO:0000313" key="11">
    <source>
        <dbReference type="Proteomes" id="UP000001235"/>
    </source>
</evidence>
<dbReference type="Pfam" id="PF13374">
    <property type="entry name" value="TPR_10"/>
    <property type="match status" value="1"/>
</dbReference>
<feature type="repeat" description="TPR" evidence="8">
    <location>
        <begin position="238"/>
        <end position="271"/>
    </location>
</feature>
<dbReference type="STRING" id="395494.Galf_1081"/>
<comment type="similarity">
    <text evidence="2">Belongs to the glycosyltransferase 41 family. O-GlcNAc transferase subfamily.</text>
</comment>
<feature type="repeat" description="TPR" evidence="8">
    <location>
        <begin position="510"/>
        <end position="543"/>
    </location>
</feature>
<dbReference type="Gene3D" id="3.40.50.11380">
    <property type="match status" value="1"/>
</dbReference>
<dbReference type="InterPro" id="IPR019734">
    <property type="entry name" value="TPR_rpt"/>
</dbReference>
<feature type="repeat" description="TPR" evidence="8">
    <location>
        <begin position="340"/>
        <end position="373"/>
    </location>
</feature>
<dbReference type="InterPro" id="IPR029489">
    <property type="entry name" value="OGT/SEC/SPY_C"/>
</dbReference>